<name>A0A6G1I5E7_9PEZI</name>
<gene>
    <name evidence="1" type="ORF">EJ06DRAFT_528233</name>
</gene>
<reference evidence="1" key="1">
    <citation type="journal article" date="2020" name="Stud. Mycol.">
        <title>101 Dothideomycetes genomes: a test case for predicting lifestyles and emergence of pathogens.</title>
        <authorList>
            <person name="Haridas S."/>
            <person name="Albert R."/>
            <person name="Binder M."/>
            <person name="Bloem J."/>
            <person name="Labutti K."/>
            <person name="Salamov A."/>
            <person name="Andreopoulos B."/>
            <person name="Baker S."/>
            <person name="Barry K."/>
            <person name="Bills G."/>
            <person name="Bluhm B."/>
            <person name="Cannon C."/>
            <person name="Castanera R."/>
            <person name="Culley D."/>
            <person name="Daum C."/>
            <person name="Ezra D."/>
            <person name="Gonzalez J."/>
            <person name="Henrissat B."/>
            <person name="Kuo A."/>
            <person name="Liang C."/>
            <person name="Lipzen A."/>
            <person name="Lutzoni F."/>
            <person name="Magnuson J."/>
            <person name="Mondo S."/>
            <person name="Nolan M."/>
            <person name="Ohm R."/>
            <person name="Pangilinan J."/>
            <person name="Park H.-J."/>
            <person name="Ramirez L."/>
            <person name="Alfaro M."/>
            <person name="Sun H."/>
            <person name="Tritt A."/>
            <person name="Yoshinaga Y."/>
            <person name="Zwiers L.-H."/>
            <person name="Turgeon B."/>
            <person name="Goodwin S."/>
            <person name="Spatafora J."/>
            <person name="Crous P."/>
            <person name="Grigoriev I."/>
        </authorList>
    </citation>
    <scope>NUCLEOTIDE SEQUENCE</scope>
    <source>
        <strain evidence="1">CBS 262.69</strain>
    </source>
</reference>
<sequence>MSVDLHSISVGHWADHTNEEPTSLLGCSLSSLEDETPYPGDESLSLFDGSIKSSGLGLFDAIRRAAHFRGSRQRGVV</sequence>
<evidence type="ECO:0000313" key="1">
    <source>
        <dbReference type="EMBL" id="KAF2403289.1"/>
    </source>
</evidence>
<dbReference type="AlphaFoldDB" id="A0A6G1I5E7"/>
<keyword evidence="2" id="KW-1185">Reference proteome</keyword>
<protein>
    <submittedName>
        <fullName evidence="1">Uncharacterized protein</fullName>
    </submittedName>
</protein>
<accession>A0A6G1I5E7</accession>
<dbReference type="EMBL" id="ML996690">
    <property type="protein sequence ID" value="KAF2403289.1"/>
    <property type="molecule type" value="Genomic_DNA"/>
</dbReference>
<proteinExistence type="predicted"/>
<evidence type="ECO:0000313" key="2">
    <source>
        <dbReference type="Proteomes" id="UP000799640"/>
    </source>
</evidence>
<organism evidence="1 2">
    <name type="scientific">Trichodelitschia bisporula</name>
    <dbReference type="NCBI Taxonomy" id="703511"/>
    <lineage>
        <taxon>Eukaryota</taxon>
        <taxon>Fungi</taxon>
        <taxon>Dikarya</taxon>
        <taxon>Ascomycota</taxon>
        <taxon>Pezizomycotina</taxon>
        <taxon>Dothideomycetes</taxon>
        <taxon>Dothideomycetes incertae sedis</taxon>
        <taxon>Phaeotrichales</taxon>
        <taxon>Phaeotrichaceae</taxon>
        <taxon>Trichodelitschia</taxon>
    </lineage>
</organism>
<dbReference type="Proteomes" id="UP000799640">
    <property type="component" value="Unassembled WGS sequence"/>
</dbReference>